<dbReference type="AlphaFoldDB" id="A0A132MSZ7"/>
<proteinExistence type="predicted"/>
<accession>A0A132MSZ7</accession>
<dbReference type="RefSeq" id="WP_198532861.1">
    <property type="nucleotide sequence ID" value="NZ_JYIK01001080.1"/>
</dbReference>
<dbReference type="Proteomes" id="UP000070188">
    <property type="component" value="Unassembled WGS sequence"/>
</dbReference>
<evidence type="ECO:0000313" key="1">
    <source>
        <dbReference type="EMBL" id="KWX00949.1"/>
    </source>
</evidence>
<evidence type="ECO:0000313" key="2">
    <source>
        <dbReference type="Proteomes" id="UP000070188"/>
    </source>
</evidence>
<keyword evidence="2" id="KW-1185">Reference proteome</keyword>
<gene>
    <name evidence="1" type="ORF">LI90_1977</name>
</gene>
<name>A0A132MSZ7_9ACTN</name>
<dbReference type="EMBL" id="LAXD01000001">
    <property type="protein sequence ID" value="KWX00949.1"/>
    <property type="molecule type" value="Genomic_DNA"/>
</dbReference>
<comment type="caution">
    <text evidence="1">The sequence shown here is derived from an EMBL/GenBank/DDBJ whole genome shotgun (WGS) entry which is preliminary data.</text>
</comment>
<sequence length="52" mass="5983">MLDRLSLQQAEGVMVLAVQERAWDAEFQRLFRKLLDDTGARLYVAAEVERSS</sequence>
<organism evidence="1 2">
    <name type="scientific">Carbonactinospora thermoautotrophica</name>
    <dbReference type="NCBI Taxonomy" id="1469144"/>
    <lineage>
        <taxon>Bacteria</taxon>
        <taxon>Bacillati</taxon>
        <taxon>Actinomycetota</taxon>
        <taxon>Actinomycetes</taxon>
        <taxon>Kitasatosporales</taxon>
        <taxon>Carbonactinosporaceae</taxon>
        <taxon>Carbonactinospora</taxon>
    </lineage>
</organism>
<protein>
    <submittedName>
        <fullName evidence="1">Uncharacterized protein</fullName>
    </submittedName>
</protein>
<reference evidence="2" key="1">
    <citation type="submission" date="2015-04" db="EMBL/GenBank/DDBJ databases">
        <title>Physiological reanalysis, assessment of diazotrophy, and genome sequences of multiple isolates of Streptomyces thermoautotrophicus.</title>
        <authorList>
            <person name="MacKellar D.C."/>
            <person name="Lieber L."/>
            <person name="Norman J."/>
            <person name="Bolger A."/>
            <person name="Tobin C."/>
            <person name="Murray J.W."/>
            <person name="Chang R."/>
            <person name="Ford T."/>
            <person name="Nguyen P.Q."/>
            <person name="Woodward J."/>
            <person name="Permingeat H."/>
            <person name="Joshi N.S."/>
            <person name="Silver P.A."/>
            <person name="Usadel B."/>
            <person name="Rutherford A.W."/>
            <person name="Friesen M."/>
            <person name="Prell J."/>
        </authorList>
    </citation>
    <scope>NUCLEOTIDE SEQUENCE [LARGE SCALE GENOMIC DNA]</scope>
    <source>
        <strain evidence="2">H1</strain>
    </source>
</reference>